<protein>
    <submittedName>
        <fullName evidence="2">Pentapeptide repeat-containing protein</fullName>
    </submittedName>
</protein>
<dbReference type="InterPro" id="IPR001646">
    <property type="entry name" value="5peptide_repeat"/>
</dbReference>
<evidence type="ECO:0000256" key="1">
    <source>
        <dbReference type="SAM" id="SignalP"/>
    </source>
</evidence>
<dbReference type="Pfam" id="PF13576">
    <property type="entry name" value="Pentapeptide_3"/>
    <property type="match status" value="1"/>
</dbReference>
<evidence type="ECO:0000313" key="3">
    <source>
        <dbReference type="Proteomes" id="UP000774935"/>
    </source>
</evidence>
<gene>
    <name evidence="2" type="ORF">KYK27_18105</name>
</gene>
<accession>A0ABS6XGC6</accession>
<comment type="caution">
    <text evidence="2">The sequence shown here is derived from an EMBL/GenBank/DDBJ whole genome shotgun (WGS) entry which is preliminary data.</text>
</comment>
<name>A0ABS6XGC6_9BACT</name>
<sequence length="263" mass="29736">MKKQVHLLLALLFLPLLTIAQTKVDASEIIAKINRGEAVNYKNAEITGNLDLTKLSNMKLKKEKGNDNSTKEYISTVTAPVTFEKCTFNGSVLGYFNPDNGVNVVKSSNEVYNTNFEKDVRFENCTFEDDAAFKYSEFKGKVSFAGSRFEEEALFKYAKFKETADFSKTEFEDDANFKYVTFPTVANFKNAQFNEEANFKYAKFQKGADMQQATFNGNADFKYTQFSESANLKGASFKGSTDFKFTKLNNRSVTLSALQERSK</sequence>
<feature type="chain" id="PRO_5046622539" evidence="1">
    <location>
        <begin position="21"/>
        <end position="263"/>
    </location>
</feature>
<evidence type="ECO:0000313" key="2">
    <source>
        <dbReference type="EMBL" id="MBW3366977.1"/>
    </source>
</evidence>
<feature type="signal peptide" evidence="1">
    <location>
        <begin position="1"/>
        <end position="20"/>
    </location>
</feature>
<organism evidence="2 3">
    <name type="scientific">Pontibacter populi</name>
    <dbReference type="NCBI Taxonomy" id="890055"/>
    <lineage>
        <taxon>Bacteria</taxon>
        <taxon>Pseudomonadati</taxon>
        <taxon>Bacteroidota</taxon>
        <taxon>Cytophagia</taxon>
        <taxon>Cytophagales</taxon>
        <taxon>Hymenobacteraceae</taxon>
        <taxon>Pontibacter</taxon>
    </lineage>
</organism>
<dbReference type="RefSeq" id="WP_199111721.1">
    <property type="nucleotide sequence ID" value="NZ_JAHWXQ010000009.1"/>
</dbReference>
<reference evidence="2 3" key="1">
    <citation type="submission" date="2021-07" db="EMBL/GenBank/DDBJ databases">
        <authorList>
            <person name="Kim M.K."/>
        </authorList>
    </citation>
    <scope>NUCLEOTIDE SEQUENCE [LARGE SCALE GENOMIC DNA]</scope>
    <source>
        <strain evidence="2 3">HLY7-15</strain>
    </source>
</reference>
<dbReference type="Proteomes" id="UP000774935">
    <property type="component" value="Unassembled WGS sequence"/>
</dbReference>
<keyword evidence="3" id="KW-1185">Reference proteome</keyword>
<proteinExistence type="predicted"/>
<dbReference type="EMBL" id="JAHWXQ010000009">
    <property type="protein sequence ID" value="MBW3366977.1"/>
    <property type="molecule type" value="Genomic_DNA"/>
</dbReference>
<keyword evidence="1" id="KW-0732">Signal</keyword>
<dbReference type="Gene3D" id="2.160.20.80">
    <property type="entry name" value="E3 ubiquitin-protein ligase SopA"/>
    <property type="match status" value="1"/>
</dbReference>